<dbReference type="SMART" id="SM00240">
    <property type="entry name" value="FHA"/>
    <property type="match status" value="1"/>
</dbReference>
<dbReference type="Gene3D" id="2.60.200.20">
    <property type="match status" value="1"/>
</dbReference>
<dbReference type="CDD" id="cd00060">
    <property type="entry name" value="FHA"/>
    <property type="match status" value="1"/>
</dbReference>
<dbReference type="InterPro" id="IPR008984">
    <property type="entry name" value="SMAD_FHA_dom_sf"/>
</dbReference>
<sequence length="322" mass="35460">MTGPEVTPAAPSGGQLSVRRGGETLRAVTLDMRLLSVGRTPDNGLPLPDAGVAIRHAELARDDSGQLVLTDLGNNSTFLNGRRLQAHAPTLIGDGDEIQIGPFSLTYSADAAPAPLTIAAAPITPARDQLRLHPLRPARMPQPPQLLSAGASSYLGYLPALFEESDFAGRYLRIFENLWEPLQHRQDHLAMYFDPRTSPPEFLNWLSGWLGLSLDDRWPEQRRRDWVRESMTLYRWRGTRYGLTRALEIACGVTAALEEDVNRPHHIKIVVPEDPQEAQAEQLQRRELVADIVSQHAPAHVQYELEFVALAAALGTNPGGSA</sequence>
<dbReference type="InterPro" id="IPR011748">
    <property type="entry name" value="Unchr_phage_tail-like"/>
</dbReference>
<dbReference type="Proteomes" id="UP001589733">
    <property type="component" value="Unassembled WGS sequence"/>
</dbReference>
<gene>
    <name evidence="2" type="ORF">ACFFLM_00900</name>
</gene>
<protein>
    <submittedName>
        <fullName evidence="2">Phage tail protein</fullName>
    </submittedName>
</protein>
<dbReference type="PROSITE" id="PS50006">
    <property type="entry name" value="FHA_DOMAIN"/>
    <property type="match status" value="1"/>
</dbReference>
<keyword evidence="3" id="KW-1185">Reference proteome</keyword>
<dbReference type="RefSeq" id="WP_380004573.1">
    <property type="nucleotide sequence ID" value="NZ_JBHLYR010000006.1"/>
</dbReference>
<accession>A0ABV6AV09</accession>
<dbReference type="InterPro" id="IPR000253">
    <property type="entry name" value="FHA_dom"/>
</dbReference>
<dbReference type="InterPro" id="IPR006521">
    <property type="entry name" value="Tail_protein_I"/>
</dbReference>
<evidence type="ECO:0000259" key="1">
    <source>
        <dbReference type="PROSITE" id="PS50006"/>
    </source>
</evidence>
<name>A0ABV6AV09_9DEIO</name>
<dbReference type="Pfam" id="PF09684">
    <property type="entry name" value="Tail_P2_I"/>
    <property type="match status" value="1"/>
</dbReference>
<dbReference type="Pfam" id="PF00498">
    <property type="entry name" value="FHA"/>
    <property type="match status" value="1"/>
</dbReference>
<comment type="caution">
    <text evidence="2">The sequence shown here is derived from an EMBL/GenBank/DDBJ whole genome shotgun (WGS) entry which is preliminary data.</text>
</comment>
<dbReference type="SUPFAM" id="SSF49879">
    <property type="entry name" value="SMAD/FHA domain"/>
    <property type="match status" value="1"/>
</dbReference>
<dbReference type="NCBIfam" id="TIGR02242">
    <property type="entry name" value="tail_TIGR02242"/>
    <property type="match status" value="1"/>
</dbReference>
<organism evidence="2 3">
    <name type="scientific">Deinococcus oregonensis</name>
    <dbReference type="NCBI Taxonomy" id="1805970"/>
    <lineage>
        <taxon>Bacteria</taxon>
        <taxon>Thermotogati</taxon>
        <taxon>Deinococcota</taxon>
        <taxon>Deinococci</taxon>
        <taxon>Deinococcales</taxon>
        <taxon>Deinococcaceae</taxon>
        <taxon>Deinococcus</taxon>
    </lineage>
</organism>
<proteinExistence type="predicted"/>
<evidence type="ECO:0000313" key="2">
    <source>
        <dbReference type="EMBL" id="MFB9990545.1"/>
    </source>
</evidence>
<feature type="domain" description="FHA" evidence="1">
    <location>
        <begin position="35"/>
        <end position="84"/>
    </location>
</feature>
<dbReference type="EMBL" id="JBHLYR010000006">
    <property type="protein sequence ID" value="MFB9990545.1"/>
    <property type="molecule type" value="Genomic_DNA"/>
</dbReference>
<evidence type="ECO:0000313" key="3">
    <source>
        <dbReference type="Proteomes" id="UP001589733"/>
    </source>
</evidence>
<reference evidence="2 3" key="1">
    <citation type="submission" date="2024-09" db="EMBL/GenBank/DDBJ databases">
        <authorList>
            <person name="Sun Q."/>
            <person name="Mori K."/>
        </authorList>
    </citation>
    <scope>NUCLEOTIDE SEQUENCE [LARGE SCALE GENOMIC DNA]</scope>
    <source>
        <strain evidence="2 3">JCM 13503</strain>
    </source>
</reference>